<organism evidence="11 12">
    <name type="scientific">Congregibacter brevis</name>
    <dbReference type="NCBI Taxonomy" id="3081201"/>
    <lineage>
        <taxon>Bacteria</taxon>
        <taxon>Pseudomonadati</taxon>
        <taxon>Pseudomonadota</taxon>
        <taxon>Gammaproteobacteria</taxon>
        <taxon>Cellvibrionales</taxon>
        <taxon>Halieaceae</taxon>
        <taxon>Congregibacter</taxon>
    </lineage>
</organism>
<dbReference type="RefSeq" id="WP_407329783.1">
    <property type="nucleotide sequence ID" value="NZ_CP136865.1"/>
</dbReference>
<keyword evidence="4" id="KW-0813">Transport</keyword>
<dbReference type="EMBL" id="CP136865">
    <property type="protein sequence ID" value="WOJ98419.1"/>
    <property type="molecule type" value="Genomic_DNA"/>
</dbReference>
<protein>
    <recommendedName>
        <fullName evidence="3">Type II secretion system protein N</fullName>
    </recommendedName>
    <alternativeName>
        <fullName evidence="10">General secretion pathway protein N</fullName>
    </alternativeName>
</protein>
<sequence>MRLIFWLPVFIVVAVLLFAASLRMPARLLPFFLNEEQVQLSGISGAIGEGTAVRARVQTPGGYLHLGKLTWTLDPLSVLTLSPKVNLRSAWGDQRGTLDLRIDGDALAIQNLDVSVDAALLKRLLPIELSGRLELVFDELLVTRRDVMAADGRVVWQDAAWQSPQGVRVLGSYVATIDSPAPRQVVADIVTLSGPVVAAGEVDLDEQRFNIDLFIESSTRALDADLAQALSLIASPEENGYRLRLDGEVARGP</sequence>
<gene>
    <name evidence="11" type="primary">gspN</name>
    <name evidence="11" type="ORF">R0137_07570</name>
</gene>
<keyword evidence="6" id="KW-0997">Cell inner membrane</keyword>
<evidence type="ECO:0000256" key="1">
    <source>
        <dbReference type="ARBA" id="ARBA00004533"/>
    </source>
</evidence>
<evidence type="ECO:0000256" key="6">
    <source>
        <dbReference type="ARBA" id="ARBA00022519"/>
    </source>
</evidence>
<name>A0ABZ0IIU1_9GAMM</name>
<evidence type="ECO:0000256" key="10">
    <source>
        <dbReference type="ARBA" id="ARBA00030772"/>
    </source>
</evidence>
<evidence type="ECO:0000256" key="5">
    <source>
        <dbReference type="ARBA" id="ARBA00022475"/>
    </source>
</evidence>
<keyword evidence="7" id="KW-0812">Transmembrane</keyword>
<evidence type="ECO:0000256" key="3">
    <source>
        <dbReference type="ARBA" id="ARBA00021563"/>
    </source>
</evidence>
<keyword evidence="9" id="KW-0472">Membrane</keyword>
<comment type="similarity">
    <text evidence="2">Belongs to the GSP N family.</text>
</comment>
<evidence type="ECO:0000256" key="9">
    <source>
        <dbReference type="ARBA" id="ARBA00023136"/>
    </source>
</evidence>
<keyword evidence="12" id="KW-1185">Reference proteome</keyword>
<reference evidence="11 12" key="1">
    <citation type="submission" date="2023-10" db="EMBL/GenBank/DDBJ databases">
        <title>Two novel species belonging to the OM43/NOR5 clade.</title>
        <authorList>
            <person name="Park M."/>
        </authorList>
    </citation>
    <scope>NUCLEOTIDE SEQUENCE [LARGE SCALE GENOMIC DNA]</scope>
    <source>
        <strain evidence="11 12">IMCC45268</strain>
    </source>
</reference>
<dbReference type="Pfam" id="PF01203">
    <property type="entry name" value="T2SSN"/>
    <property type="match status" value="1"/>
</dbReference>
<dbReference type="Proteomes" id="UP001626549">
    <property type="component" value="Chromosome"/>
</dbReference>
<keyword evidence="5" id="KW-1003">Cell membrane</keyword>
<proteinExistence type="inferred from homology"/>
<comment type="subcellular location">
    <subcellularLocation>
        <location evidence="1">Cell inner membrane</location>
    </subcellularLocation>
</comment>
<evidence type="ECO:0000256" key="2">
    <source>
        <dbReference type="ARBA" id="ARBA00007208"/>
    </source>
</evidence>
<accession>A0ABZ0IIU1</accession>
<dbReference type="InterPro" id="IPR022792">
    <property type="entry name" value="T2SS_protein-GspN"/>
</dbReference>
<evidence type="ECO:0000313" key="12">
    <source>
        <dbReference type="Proteomes" id="UP001626549"/>
    </source>
</evidence>
<evidence type="ECO:0000313" key="11">
    <source>
        <dbReference type="EMBL" id="WOJ98419.1"/>
    </source>
</evidence>
<evidence type="ECO:0000256" key="8">
    <source>
        <dbReference type="ARBA" id="ARBA00022927"/>
    </source>
</evidence>
<evidence type="ECO:0000256" key="4">
    <source>
        <dbReference type="ARBA" id="ARBA00022448"/>
    </source>
</evidence>
<keyword evidence="8" id="KW-0653">Protein transport</keyword>
<evidence type="ECO:0000256" key="7">
    <source>
        <dbReference type="ARBA" id="ARBA00022692"/>
    </source>
</evidence>